<feature type="region of interest" description="Disordered" evidence="1">
    <location>
        <begin position="1"/>
        <end position="86"/>
    </location>
</feature>
<reference evidence="2 3" key="1">
    <citation type="journal article" date="2019" name="Commun. Biol.">
        <title>The bagworm genome reveals a unique fibroin gene that provides high tensile strength.</title>
        <authorList>
            <person name="Kono N."/>
            <person name="Nakamura H."/>
            <person name="Ohtoshi R."/>
            <person name="Tomita M."/>
            <person name="Numata K."/>
            <person name="Arakawa K."/>
        </authorList>
    </citation>
    <scope>NUCLEOTIDE SEQUENCE [LARGE SCALE GENOMIC DNA]</scope>
</reference>
<protein>
    <submittedName>
        <fullName evidence="2">Uncharacterized protein</fullName>
    </submittedName>
</protein>
<gene>
    <name evidence="2" type="ORF">EVAR_85151_1</name>
</gene>
<proteinExistence type="predicted"/>
<dbReference type="EMBL" id="BGZK01000941">
    <property type="protein sequence ID" value="GBP65883.1"/>
    <property type="molecule type" value="Genomic_DNA"/>
</dbReference>
<organism evidence="2 3">
    <name type="scientific">Eumeta variegata</name>
    <name type="common">Bagworm moth</name>
    <name type="synonym">Eumeta japonica</name>
    <dbReference type="NCBI Taxonomy" id="151549"/>
    <lineage>
        <taxon>Eukaryota</taxon>
        <taxon>Metazoa</taxon>
        <taxon>Ecdysozoa</taxon>
        <taxon>Arthropoda</taxon>
        <taxon>Hexapoda</taxon>
        <taxon>Insecta</taxon>
        <taxon>Pterygota</taxon>
        <taxon>Neoptera</taxon>
        <taxon>Endopterygota</taxon>
        <taxon>Lepidoptera</taxon>
        <taxon>Glossata</taxon>
        <taxon>Ditrysia</taxon>
        <taxon>Tineoidea</taxon>
        <taxon>Psychidae</taxon>
        <taxon>Oiketicinae</taxon>
        <taxon>Eumeta</taxon>
    </lineage>
</organism>
<comment type="caution">
    <text evidence="2">The sequence shown here is derived from an EMBL/GenBank/DDBJ whole genome shotgun (WGS) entry which is preliminary data.</text>
</comment>
<accession>A0A4C1XS56</accession>
<evidence type="ECO:0000313" key="2">
    <source>
        <dbReference type="EMBL" id="GBP65883.1"/>
    </source>
</evidence>
<dbReference type="OrthoDB" id="7484404at2759"/>
<name>A0A4C1XS56_EUMVA</name>
<dbReference type="Proteomes" id="UP000299102">
    <property type="component" value="Unassembled WGS sequence"/>
</dbReference>
<sequence>MPGSPHSVSAFRADPLEDLKSTRALTAEKRPRESLGEEAPTTRPKITERRPKKTISEAAPPVAGILTSAGDMTAGGSEEYSEMDDGSLFGGSSMDMIKRAYAAIKNNNAIATSSTSKLNKADTSNIATCNQDIFAVIAVLQIKLTESEAKVASTRNEITSILAEAPTVITTADMYAAKLKLPRQALPMEMPRVRGPVLDFYPTTEEQGKVKTAEDTKQELKSAIDPRKINIQVEKLRKVGNDDIHGCSHKIKKCGTPRRSE</sequence>
<evidence type="ECO:0000256" key="1">
    <source>
        <dbReference type="SAM" id="MobiDB-lite"/>
    </source>
</evidence>
<keyword evidence="3" id="KW-1185">Reference proteome</keyword>
<evidence type="ECO:0000313" key="3">
    <source>
        <dbReference type="Proteomes" id="UP000299102"/>
    </source>
</evidence>
<dbReference type="AlphaFoldDB" id="A0A4C1XS56"/>
<feature type="compositionally biased region" description="Basic and acidic residues" evidence="1">
    <location>
        <begin position="14"/>
        <end position="35"/>
    </location>
</feature>